<evidence type="ECO:0000256" key="12">
    <source>
        <dbReference type="SAM" id="Phobius"/>
    </source>
</evidence>
<dbReference type="PROSITE" id="PS00086">
    <property type="entry name" value="CYTOCHROME_P450"/>
    <property type="match status" value="5"/>
</dbReference>
<keyword evidence="9 12" id="KW-0472">Membrane</keyword>
<evidence type="ECO:0000256" key="5">
    <source>
        <dbReference type="ARBA" id="ARBA00022989"/>
    </source>
</evidence>
<keyword evidence="3 12" id="KW-0812">Transmembrane</keyword>
<dbReference type="InterPro" id="IPR002401">
    <property type="entry name" value="Cyt_P450_E_grp-I"/>
</dbReference>
<dbReference type="GO" id="GO:0005506">
    <property type="term" value="F:iron ion binding"/>
    <property type="evidence" value="ECO:0007669"/>
    <property type="project" value="InterPro"/>
</dbReference>
<dbReference type="PANTHER" id="PTHR24298">
    <property type="entry name" value="FLAVONOID 3'-MONOOXYGENASE-RELATED"/>
    <property type="match status" value="1"/>
</dbReference>
<dbReference type="eggNOG" id="KOG0156">
    <property type="taxonomic scope" value="Eukaryota"/>
</dbReference>
<evidence type="ECO:0000256" key="8">
    <source>
        <dbReference type="ARBA" id="ARBA00023033"/>
    </source>
</evidence>
<evidence type="ECO:0000313" key="13">
    <source>
        <dbReference type="EnsemblPlants" id="ONIVA10G17160.1"/>
    </source>
</evidence>
<evidence type="ECO:0000256" key="7">
    <source>
        <dbReference type="ARBA" id="ARBA00023004"/>
    </source>
</evidence>
<dbReference type="Gene3D" id="1.10.630.10">
    <property type="entry name" value="Cytochrome P450"/>
    <property type="match status" value="5"/>
</dbReference>
<dbReference type="Pfam" id="PF00067">
    <property type="entry name" value="p450"/>
    <property type="match status" value="5"/>
</dbReference>
<keyword evidence="2 10" id="KW-0349">Heme</keyword>
<dbReference type="Gramene" id="ONIVA10G17160.1">
    <property type="protein sequence ID" value="ONIVA10G17160.1"/>
    <property type="gene ID" value="ONIVA10G17160"/>
</dbReference>
<evidence type="ECO:0000256" key="11">
    <source>
        <dbReference type="SAM" id="MobiDB-lite"/>
    </source>
</evidence>
<evidence type="ECO:0000256" key="9">
    <source>
        <dbReference type="ARBA" id="ARBA00023136"/>
    </source>
</evidence>
<feature type="transmembrane region" description="Helical" evidence="12">
    <location>
        <begin position="539"/>
        <end position="557"/>
    </location>
</feature>
<organism evidence="13">
    <name type="scientific">Oryza nivara</name>
    <name type="common">Indian wild rice</name>
    <name type="synonym">Oryza sativa f. spontanea</name>
    <dbReference type="NCBI Taxonomy" id="4536"/>
    <lineage>
        <taxon>Eukaryota</taxon>
        <taxon>Viridiplantae</taxon>
        <taxon>Streptophyta</taxon>
        <taxon>Embryophyta</taxon>
        <taxon>Tracheophyta</taxon>
        <taxon>Spermatophyta</taxon>
        <taxon>Magnoliopsida</taxon>
        <taxon>Liliopsida</taxon>
        <taxon>Poales</taxon>
        <taxon>Poaceae</taxon>
        <taxon>BOP clade</taxon>
        <taxon>Oryzoideae</taxon>
        <taxon>Oryzeae</taxon>
        <taxon>Oryzinae</taxon>
        <taxon>Oryza</taxon>
    </lineage>
</organism>
<proteinExistence type="predicted"/>
<dbReference type="InterPro" id="IPR036396">
    <property type="entry name" value="Cyt_P450_sf"/>
</dbReference>
<reference evidence="13" key="2">
    <citation type="submission" date="2018-04" db="EMBL/GenBank/DDBJ databases">
        <title>OnivRS2 (Oryza nivara Reference Sequence Version 2).</title>
        <authorList>
            <person name="Zhang J."/>
            <person name="Kudrna D."/>
            <person name="Lee S."/>
            <person name="Talag J."/>
            <person name="Rajasekar S."/>
            <person name="Welchert J."/>
            <person name="Hsing Y.-I."/>
            <person name="Wing R.A."/>
        </authorList>
    </citation>
    <scope>NUCLEOTIDE SEQUENCE [LARGE SCALE GENOMIC DNA]</scope>
</reference>
<dbReference type="GO" id="GO:0016709">
    <property type="term" value="F:oxidoreductase activity, acting on paired donors, with incorporation or reduction of molecular oxygen, NAD(P)H as one donor, and incorporation of one atom of oxygen"/>
    <property type="evidence" value="ECO:0007669"/>
    <property type="project" value="TreeGrafter"/>
</dbReference>
<dbReference type="InterPro" id="IPR001128">
    <property type="entry name" value="Cyt_P450"/>
</dbReference>
<evidence type="ECO:0000313" key="14">
    <source>
        <dbReference type="Proteomes" id="UP000006591"/>
    </source>
</evidence>
<feature type="transmembrane region" description="Helical" evidence="12">
    <location>
        <begin position="1753"/>
        <end position="1771"/>
    </location>
</feature>
<dbReference type="InterPro" id="IPR018247">
    <property type="entry name" value="EF_Hand_1_Ca_BS"/>
</dbReference>
<dbReference type="PANTHER" id="PTHR24298:SF914">
    <property type="entry name" value="OS10G0513400 PROTEIN"/>
    <property type="match status" value="1"/>
</dbReference>
<dbReference type="CDD" id="cd11075">
    <property type="entry name" value="CYP77_89"/>
    <property type="match status" value="4"/>
</dbReference>
<evidence type="ECO:0000256" key="4">
    <source>
        <dbReference type="ARBA" id="ARBA00022723"/>
    </source>
</evidence>
<dbReference type="FunFam" id="1.10.630.10:FF:000012">
    <property type="entry name" value="Cytochrome P450 family protein"/>
    <property type="match status" value="4"/>
</dbReference>
<comment type="cofactor">
    <cofactor evidence="10">
        <name>heme</name>
        <dbReference type="ChEBI" id="CHEBI:30413"/>
    </cofactor>
</comment>
<evidence type="ECO:0000256" key="6">
    <source>
        <dbReference type="ARBA" id="ARBA00023002"/>
    </source>
</evidence>
<dbReference type="PROSITE" id="PS00018">
    <property type="entry name" value="EF_HAND_1"/>
    <property type="match status" value="2"/>
</dbReference>
<keyword evidence="14" id="KW-1185">Reference proteome</keyword>
<keyword evidence="6" id="KW-0560">Oxidoreductase</keyword>
<dbReference type="Proteomes" id="UP000006591">
    <property type="component" value="Chromosome 10"/>
</dbReference>
<keyword evidence="5 12" id="KW-1133">Transmembrane helix</keyword>
<evidence type="ECO:0000256" key="10">
    <source>
        <dbReference type="PIRSR" id="PIRSR602401-1"/>
    </source>
</evidence>
<feature type="binding site" description="axial binding residue" evidence="10">
    <location>
        <position position="2207"/>
    </location>
    <ligand>
        <name>heme</name>
        <dbReference type="ChEBI" id="CHEBI:30413"/>
    </ligand>
    <ligandPart>
        <name>Fe</name>
        <dbReference type="ChEBI" id="CHEBI:18248"/>
    </ligandPart>
</feature>
<dbReference type="PRINTS" id="PR00385">
    <property type="entry name" value="P450"/>
</dbReference>
<accession>A0A0E0IV07</accession>
<keyword evidence="4 10" id="KW-0479">Metal-binding</keyword>
<evidence type="ECO:0000256" key="2">
    <source>
        <dbReference type="ARBA" id="ARBA00022617"/>
    </source>
</evidence>
<comment type="subcellular location">
    <subcellularLocation>
        <location evidence="1">Membrane</location>
        <topology evidence="1">Single-pass membrane protein</topology>
    </subcellularLocation>
</comment>
<protein>
    <recommendedName>
        <fullName evidence="15">EF-hand domain-containing protein</fullName>
    </recommendedName>
</protein>
<dbReference type="GO" id="GO:0020037">
    <property type="term" value="F:heme binding"/>
    <property type="evidence" value="ECO:0007669"/>
    <property type="project" value="InterPro"/>
</dbReference>
<feature type="region of interest" description="Disordered" evidence="11">
    <location>
        <begin position="266"/>
        <end position="289"/>
    </location>
</feature>
<dbReference type="InterPro" id="IPR017972">
    <property type="entry name" value="Cyt_P450_CS"/>
</dbReference>
<sequence>MAIDATQWLLLLVVFLVAFLFTLLAKHGAVKRKHGVRVPPGPLAVPVLGSLVWLTHSSSANLEPLLRRLIARHGPVVSLRVGSRLSIFVADRRVAHAALVGCGAALADRPPDVTHSLLGESRNTITRSGYGPVWRLLRRNLVVETTHPSRVRLFAPARSWVRRVLVDKLADAGAHPASPPRVLEVFRYAMFSLLVLMCFGERLDEAAVRAIGAAQHDFLLYLGRKTSVFMFYPAITKHLFRGRVHLGLAVRRRQKELFMPLINSRRERKKQIQQSGDPAASSEKKDDNTTFNHSYVDTLLTIRLQDVDGDGDRALTDDEMVSLCSEFLSAGTDTTATALQWIMAELVKNPSIQSKLHDEIKSKTSDGDDHDEITEDDARNNLPYLKAVILEGLRKHPPMHLLLPHKAAEDIEVGGYLIPKGATVNFMVAEMGRDEKEWEKPTEFIPERFMAGDGDGEGVDVTGSREIRMMPFGAGRRICAALSVAMLHLEYFVANMVKEFEWKEVAGDEVDFAERLEFTTIMAKPLRSKRQEDAMATDTTWLLLLVALVLPLVVLLARRRRSGGGSRRIPPGPLAVPVLGSLLWLRHSSANLEPLLQRLIARYGPVVSLRVGSRLSIFVADRRVAHAALVERGAALADRPDVTRSLLGETGNTITRSSYGPVWRVLRRNLVAETLHPSRVRLFAPARSWVRRVLVDKLADGARPESEPPRPRVVVETFRYAMFCLLVLMCFGERLDEATVRAIGAAQRDWLLYVARKTSVFAFYPAVTKHIFRRRLQMGLALRRQQKELFVPLIDARRARKNHIQQSGSPPVPEKETTFEHSYVDTLLDISLPDTDGDRALTDDELVMLCSEFLNAGTDTTATALQWIMAELVKNPSIQSKLHDEIKSKTSDDEITEEDTHDMPYLKAVILEGLRKHPPGHFALPHKAAEDMEVGGYLIPKGATVNFMVAEMGRDEREWEKPMEFIPERFLAGGDGEGVDVTGSREVRMMPFGIGRRICAGLGVAMLHLEYFVANLVKEFEWKEVAGDEVDLTEKNEFTTVMAKPLRAQLVKRAYDGKGGGRGGGCRVPPGPLAVPVLGNLLWLWHSPADLEPLLRRLIARHGPVVSLRVGSRLSIFVADRRRGAALADRPEVTRALLGENGNTITRASYGPTWRLLRRGLVSGTLHPSTTRARVFAPARSWARRVLVGKLAAASGQAPHGVMDTLQYAMFCLLVVMCFGERLDEADVRAIATAQHDWIVYFATKMRVFAFCSTITKHLFRGRIKMALALRRRQKELFVPLINARRERKTRTQPTLPENGTTFEHSYVDTLLDLRLPEDGNRALTDKEMVSLCSEFLDAGTDTMSTALQWIMAELVKNPSIQSKLYEEIKATVSDDHDEITEEDTKKMPYLKAVILEGLRKHPLGHFVLAHKAAEDIEVGGYLIPKGATVNFMVAEMGRDEREWENPMQFMPERFLPGGDGEGVDMTGSKRIRMMPFGVGRRMCAGLNTAMLHLEYFVANMVRAFEWKEVAGDEVDFAEKAELTTVMAKPLRAQLRKRPATVPENDTTFEHSYVDTLLDLRLPEDGDRALTDKAMNPSIQAKLYDEIKVTVGDDHEGVSEEDTQKMPYLKAVILEGLRKHPPGHFALPHKAAEDMDVGGYLIPKGATVNLMVAEMGRDEREWENPMQFIPERFFAGGDGEGVDITGSKRIRMMPFGVGRRMCAGINTAMLHLEYFVANMVREFEWKAVAGDEVDFAEKFEFTTVMAKPLRAQLWLMLLLAFLVALFILLSLRGGGERKCGGRGRVPPGPLAVPVLGNLLWLSHSSADLEPLLRRLVARYGPVVSLRVGSHLSIFVADRRVAHAALVARGAALADRPEVTRALLGENGNTITRGNYGPTWRLLRRNLVAETLHPSRARAAFAPARSWARRALVDGLVGGGAVLADAFRHAMFCLLVLMCFGEWLDEAAVRAIGDAQHGWLLHYATKMKVFAFCPAVTKHIFRGRIQTSLALRRRQKELFMPLISARRERKNQLVERAVPEKETTTFEHSYADTLLDIKLPEDGGDRALTDDEMVRLCSEFLDAGTDTMSTTLQWIMAELVKNPTIQSKLHDEIKSKTSDDHDEITEDDTHKMPYLKAVILEGLRKHPPGHFALPHKAAEDMEVGGYLIPKGATVNFMVAEMGRDEREWENPMQFMPERFLPGGDGEGVDVTGSKGIRMMPFGVGRRICAGLNTAMLHLEYFVANMVWEFEWREIAGEEVDFAEKLEFTTVMAKPLRAQLVRRRMN</sequence>
<keyword evidence="7 10" id="KW-0408">Iron</keyword>
<dbReference type="SUPFAM" id="SSF48264">
    <property type="entry name" value="Cytochrome P450"/>
    <property type="match status" value="5"/>
</dbReference>
<dbReference type="EnsemblPlants" id="ONIVA10G17160.1">
    <property type="protein sequence ID" value="ONIVA10G17160.1"/>
    <property type="gene ID" value="ONIVA10G17160"/>
</dbReference>
<dbReference type="PRINTS" id="PR00463">
    <property type="entry name" value="EP450I"/>
</dbReference>
<keyword evidence="8" id="KW-0503">Monooxygenase</keyword>
<dbReference type="InterPro" id="IPR051103">
    <property type="entry name" value="Plant_metabolite_P450s"/>
</dbReference>
<feature type="transmembrane region" description="Helical" evidence="12">
    <location>
        <begin position="6"/>
        <end position="25"/>
    </location>
</feature>
<evidence type="ECO:0000256" key="3">
    <source>
        <dbReference type="ARBA" id="ARBA00022692"/>
    </source>
</evidence>
<evidence type="ECO:0000256" key="1">
    <source>
        <dbReference type="ARBA" id="ARBA00004167"/>
    </source>
</evidence>
<reference evidence="13" key="1">
    <citation type="submission" date="2015-04" db="UniProtKB">
        <authorList>
            <consortium name="EnsemblPlants"/>
        </authorList>
    </citation>
    <scope>IDENTIFICATION</scope>
    <source>
        <strain evidence="13">SL10</strain>
    </source>
</reference>
<dbReference type="GO" id="GO:0016020">
    <property type="term" value="C:membrane"/>
    <property type="evidence" value="ECO:0007669"/>
    <property type="project" value="UniProtKB-SubCell"/>
</dbReference>
<evidence type="ECO:0008006" key="15">
    <source>
        <dbReference type="Google" id="ProtNLM"/>
    </source>
</evidence>
<name>A0A0E0IV07_ORYNI</name>
<dbReference type="STRING" id="4536.A0A0E0IV07"/>
<dbReference type="HOGENOM" id="CLU_001212_0_0_1"/>